<dbReference type="AlphaFoldDB" id="A0A2P2CCE4"/>
<organism evidence="1">
    <name type="scientific">metagenome</name>
    <dbReference type="NCBI Taxonomy" id="256318"/>
    <lineage>
        <taxon>unclassified sequences</taxon>
        <taxon>metagenomes</taxon>
    </lineage>
</organism>
<accession>A0A2P2CCE4</accession>
<dbReference type="EMBL" id="CZKB01000011">
    <property type="protein sequence ID" value="CUR59667.1"/>
    <property type="molecule type" value="Genomic_DNA"/>
</dbReference>
<protein>
    <recommendedName>
        <fullName evidence="2">Type I restriction enzyme R protein N-terminal domain-containing protein</fullName>
    </recommendedName>
</protein>
<gene>
    <name evidence="1" type="ORF">NOCA1190026</name>
</gene>
<evidence type="ECO:0008006" key="2">
    <source>
        <dbReference type="Google" id="ProtNLM"/>
    </source>
</evidence>
<evidence type="ECO:0000313" key="1">
    <source>
        <dbReference type="EMBL" id="CUR59667.1"/>
    </source>
</evidence>
<reference evidence="1" key="1">
    <citation type="submission" date="2015-08" db="EMBL/GenBank/DDBJ databases">
        <authorList>
            <person name="Babu N.S."/>
            <person name="Beckwith C.J."/>
            <person name="Beseler K.G."/>
            <person name="Brison A."/>
            <person name="Carone J.V."/>
            <person name="Caskin T.P."/>
            <person name="Diamond M."/>
            <person name="Durham M.E."/>
            <person name="Foxe J.M."/>
            <person name="Go M."/>
            <person name="Henderson B.A."/>
            <person name="Jones I.B."/>
            <person name="McGettigan J.A."/>
            <person name="Micheletti S.J."/>
            <person name="Nasrallah M.E."/>
            <person name="Ortiz D."/>
            <person name="Piller C.R."/>
            <person name="Privatt S.R."/>
            <person name="Schneider S.L."/>
            <person name="Sharp S."/>
            <person name="Smith T.C."/>
            <person name="Stanton J.D."/>
            <person name="Ullery H.E."/>
            <person name="Wilson R.J."/>
            <person name="Serrano M.G."/>
            <person name="Buck G."/>
            <person name="Lee V."/>
            <person name="Wang Y."/>
            <person name="Carvalho R."/>
            <person name="Voegtly L."/>
            <person name="Shi R."/>
            <person name="Duckworth R."/>
            <person name="Johnson A."/>
            <person name="Loviza R."/>
            <person name="Walstead R."/>
            <person name="Shah Z."/>
            <person name="Kiflezghi M."/>
            <person name="Wade K."/>
            <person name="Ball S.L."/>
            <person name="Bradley K.W."/>
            <person name="Asai D.J."/>
            <person name="Bowman C.A."/>
            <person name="Russell D.A."/>
            <person name="Pope W.H."/>
            <person name="Jacobs-Sera D."/>
            <person name="Hendrix R.W."/>
            <person name="Hatfull G.F."/>
        </authorList>
    </citation>
    <scope>NUCLEOTIDE SEQUENCE</scope>
</reference>
<proteinExistence type="predicted"/>
<name>A0A2P2CCE4_9ZZZZ</name>
<sequence length="475" mass="52831">MERLAQYSFDGRSEADVRGDWIEPLLRLLGYGLGTRHPVNREHSYELREPTRMLGSTRIRVDFEPTLFERRLWILEAKKPSSDDLFSTAHLGQAWSYATHPEVDVPLMALCDGTRIGVFDVTRVQWETPVLDMLQADLSARFGELQAVIGARQVAESIRSRQLRHLRGALESQLDLAALDRTLTDVRQIVEAARSVVVARREQVRSEARAAADKAAEAALLAAGSGGEAQRLNVPLGLSSLDMQRLADSVRRKPAHARIAEFDRIDEAVGERAWFNVRVARMAAAVLLTQEEGCEEYCRRVATESFDEITSGFASDPLRAAAYQLQRRLGPLGWRVASLAEEDVERATATVAERVDLEEWLRLDGKLGLTASEHYFRVAQFAPVRFLNRISPWTLSTVTGLIATLDSALADLTPRSLPQRPVTNGWHPAGDPWLEAWLTGDPAVDLATNALKTIASLEADKRVVAVSLDLLERSQ</sequence>